<keyword evidence="2" id="KW-1185">Reference proteome</keyword>
<reference evidence="1 2" key="1">
    <citation type="submission" date="2022-04" db="EMBL/GenBank/DDBJ databases">
        <title>Gracilibacillus sp. isolated from saltern.</title>
        <authorList>
            <person name="Won M."/>
            <person name="Lee C.-M."/>
            <person name="Woen H.-Y."/>
            <person name="Kwon S.-W."/>
        </authorList>
    </citation>
    <scope>NUCLEOTIDE SEQUENCE [LARGE SCALE GENOMIC DNA]</scope>
    <source>
        <strain evidence="1 2">SSWR10-1</strain>
    </source>
</reference>
<dbReference type="EMBL" id="CP095072">
    <property type="protein sequence ID" value="UOQ50162.1"/>
    <property type="molecule type" value="Genomic_DNA"/>
</dbReference>
<dbReference type="Proteomes" id="UP000831782">
    <property type="component" value="Chromosome"/>
</dbReference>
<sequence>MNKTILFIHSAGPQGPNQGSSNLINYLEQELENSYQIIHPQMPAPEDPKYDQWKHQLEKELSLLNGEAILIGHSLGGSVLLKYLSEHSCKLTIRGLFILASPYWGLDEEWQLADFMLQHHFADKLPSIANIFLYHSRNEKIVPFAHHQAYAKKLPQAAARQIDGDRHLFHDGLAVLVDDIKGL</sequence>
<keyword evidence="1" id="KW-0378">Hydrolase</keyword>
<accession>A0ABY4F271</accession>
<dbReference type="RefSeq" id="WP_244723477.1">
    <property type="nucleotide sequence ID" value="NZ_CP095072.1"/>
</dbReference>
<dbReference type="Gene3D" id="3.40.50.1820">
    <property type="entry name" value="alpha/beta hydrolase"/>
    <property type="match status" value="1"/>
</dbReference>
<dbReference type="InterPro" id="IPR010662">
    <property type="entry name" value="RBBP9/YdeN"/>
</dbReference>
<dbReference type="InterPro" id="IPR029058">
    <property type="entry name" value="AB_hydrolase_fold"/>
</dbReference>
<dbReference type="Pfam" id="PF06821">
    <property type="entry name" value="Ser_hydrolase"/>
    <property type="match status" value="1"/>
</dbReference>
<name>A0ABY4F271_9BACI</name>
<organism evidence="1 2">
    <name type="scientific">Gracilibacillus caseinilyticus</name>
    <dbReference type="NCBI Taxonomy" id="2932256"/>
    <lineage>
        <taxon>Bacteria</taxon>
        <taxon>Bacillati</taxon>
        <taxon>Bacillota</taxon>
        <taxon>Bacilli</taxon>
        <taxon>Bacillales</taxon>
        <taxon>Bacillaceae</taxon>
        <taxon>Gracilibacillus</taxon>
    </lineage>
</organism>
<proteinExistence type="predicted"/>
<dbReference type="SUPFAM" id="SSF53474">
    <property type="entry name" value="alpha/beta-Hydrolases"/>
    <property type="match status" value="1"/>
</dbReference>
<dbReference type="PANTHER" id="PTHR15394:SF3">
    <property type="entry name" value="SERINE HYDROLASE RBBP9"/>
    <property type="match status" value="1"/>
</dbReference>
<evidence type="ECO:0000313" key="1">
    <source>
        <dbReference type="EMBL" id="UOQ50162.1"/>
    </source>
</evidence>
<protein>
    <submittedName>
        <fullName evidence="1">Alpha/beta hydrolase</fullName>
    </submittedName>
</protein>
<dbReference type="GO" id="GO:0016787">
    <property type="term" value="F:hydrolase activity"/>
    <property type="evidence" value="ECO:0007669"/>
    <property type="project" value="UniProtKB-KW"/>
</dbReference>
<gene>
    <name evidence="1" type="ORF">MUN88_08945</name>
</gene>
<evidence type="ECO:0000313" key="2">
    <source>
        <dbReference type="Proteomes" id="UP000831782"/>
    </source>
</evidence>
<dbReference type="PANTHER" id="PTHR15394">
    <property type="entry name" value="SERINE HYDROLASE RBBP9"/>
    <property type="match status" value="1"/>
</dbReference>